<gene>
    <name evidence="2" type="ORF">BXYJ_LOCUS3926</name>
</gene>
<feature type="compositionally biased region" description="Basic and acidic residues" evidence="1">
    <location>
        <begin position="143"/>
        <end position="161"/>
    </location>
</feature>
<dbReference type="OrthoDB" id="10628249at2759"/>
<protein>
    <submittedName>
        <fullName evidence="2">(pine wood nematode) hypothetical protein</fullName>
    </submittedName>
</protein>
<evidence type="ECO:0000313" key="5">
    <source>
        <dbReference type="WBParaSite" id="BXY_0277000.1"/>
    </source>
</evidence>
<evidence type="ECO:0000313" key="3">
    <source>
        <dbReference type="Proteomes" id="UP000095284"/>
    </source>
</evidence>
<feature type="compositionally biased region" description="Basic and acidic residues" evidence="1">
    <location>
        <begin position="25"/>
        <end position="36"/>
    </location>
</feature>
<feature type="region of interest" description="Disordered" evidence="1">
    <location>
        <begin position="25"/>
        <end position="46"/>
    </location>
</feature>
<evidence type="ECO:0000313" key="2">
    <source>
        <dbReference type="EMBL" id="CAD5215231.1"/>
    </source>
</evidence>
<evidence type="ECO:0000313" key="4">
    <source>
        <dbReference type="Proteomes" id="UP000659654"/>
    </source>
</evidence>
<dbReference type="Proteomes" id="UP000095284">
    <property type="component" value="Unplaced"/>
</dbReference>
<accession>A0A1I7RPX9</accession>
<sequence>MSLHSKDVIKKCTVRITLRLRNNQDTRKKPTMRRESTLSTISGDSNLSMRSEDYEANVPDINDAEAICMARNALKHYSNKFKLNIHAVEQYNAEKARSASTDSRGSSSRLRSEESSKCSRYSSCLGTTVNTCSPLSMDSYEANERDFEGKEKDIPNHSEHGKKTKKSKKLNNPGLR</sequence>
<proteinExistence type="predicted"/>
<reference evidence="2" key="2">
    <citation type="submission" date="2020-09" db="EMBL/GenBank/DDBJ databases">
        <authorList>
            <person name="Kikuchi T."/>
        </authorList>
    </citation>
    <scope>NUCLEOTIDE SEQUENCE</scope>
    <source>
        <strain evidence="2">Ka4C1</strain>
    </source>
</reference>
<reference evidence="5" key="1">
    <citation type="submission" date="2016-11" db="UniProtKB">
        <authorList>
            <consortium name="WormBaseParasite"/>
        </authorList>
    </citation>
    <scope>IDENTIFICATION</scope>
</reference>
<organism evidence="3 5">
    <name type="scientific">Bursaphelenchus xylophilus</name>
    <name type="common">Pinewood nematode worm</name>
    <name type="synonym">Aphelenchoides xylophilus</name>
    <dbReference type="NCBI Taxonomy" id="6326"/>
    <lineage>
        <taxon>Eukaryota</taxon>
        <taxon>Metazoa</taxon>
        <taxon>Ecdysozoa</taxon>
        <taxon>Nematoda</taxon>
        <taxon>Chromadorea</taxon>
        <taxon>Rhabditida</taxon>
        <taxon>Tylenchina</taxon>
        <taxon>Tylenchomorpha</taxon>
        <taxon>Aphelenchoidea</taxon>
        <taxon>Aphelenchoididae</taxon>
        <taxon>Bursaphelenchus</taxon>
    </lineage>
</organism>
<feature type="compositionally biased region" description="Polar residues" evidence="1">
    <location>
        <begin position="37"/>
        <end position="46"/>
    </location>
</feature>
<dbReference type="EMBL" id="CAJFDI010000002">
    <property type="protein sequence ID" value="CAD5215231.1"/>
    <property type="molecule type" value="Genomic_DNA"/>
</dbReference>
<keyword evidence="4" id="KW-1185">Reference proteome</keyword>
<feature type="region of interest" description="Disordered" evidence="1">
    <location>
        <begin position="143"/>
        <end position="176"/>
    </location>
</feature>
<dbReference type="Proteomes" id="UP000659654">
    <property type="component" value="Unassembled WGS sequence"/>
</dbReference>
<dbReference type="WBParaSite" id="BXY_0277000.1">
    <property type="protein sequence ID" value="BXY_0277000.1"/>
    <property type="gene ID" value="BXY_0277000"/>
</dbReference>
<dbReference type="EMBL" id="CAJFCV020000002">
    <property type="protein sequence ID" value="CAG9096800.1"/>
    <property type="molecule type" value="Genomic_DNA"/>
</dbReference>
<dbReference type="Proteomes" id="UP000582659">
    <property type="component" value="Unassembled WGS sequence"/>
</dbReference>
<dbReference type="AlphaFoldDB" id="A0A1I7RPX9"/>
<name>A0A1I7RPX9_BURXY</name>
<evidence type="ECO:0000256" key="1">
    <source>
        <dbReference type="SAM" id="MobiDB-lite"/>
    </source>
</evidence>